<evidence type="ECO:0000256" key="8">
    <source>
        <dbReference type="RuleBase" id="RU003346"/>
    </source>
</evidence>
<keyword evidence="5 9" id="KW-1133">Transmembrane helix</keyword>
<dbReference type="InterPro" id="IPR005829">
    <property type="entry name" value="Sugar_transporter_CS"/>
</dbReference>
<evidence type="ECO:0000256" key="5">
    <source>
        <dbReference type="ARBA" id="ARBA00022989"/>
    </source>
</evidence>
<evidence type="ECO:0000256" key="7">
    <source>
        <dbReference type="ARBA" id="ARBA00023180"/>
    </source>
</evidence>
<dbReference type="InterPro" id="IPR036259">
    <property type="entry name" value="MFS_trans_sf"/>
</dbReference>
<feature type="transmembrane region" description="Helical" evidence="9">
    <location>
        <begin position="103"/>
        <end position="122"/>
    </location>
</feature>
<feature type="transmembrane region" description="Helical" evidence="9">
    <location>
        <begin position="375"/>
        <end position="399"/>
    </location>
</feature>
<feature type="transmembrane region" description="Helical" evidence="9">
    <location>
        <begin position="76"/>
        <end position="96"/>
    </location>
</feature>
<dbReference type="InterPro" id="IPR003663">
    <property type="entry name" value="Sugar/inositol_transpt"/>
</dbReference>
<dbReference type="InterPro" id="IPR050360">
    <property type="entry name" value="MFS_Sugar_Transporters"/>
</dbReference>
<dbReference type="GO" id="GO:0005536">
    <property type="term" value="F:D-glucose binding"/>
    <property type="evidence" value="ECO:0007669"/>
    <property type="project" value="UniProtKB-ARBA"/>
</dbReference>
<dbReference type="SUPFAM" id="SSF103473">
    <property type="entry name" value="MFS general substrate transporter"/>
    <property type="match status" value="1"/>
</dbReference>
<name>A0A9P9EBW0_9HYPO</name>
<dbReference type="CDD" id="cd17356">
    <property type="entry name" value="MFS_HXT"/>
    <property type="match status" value="1"/>
</dbReference>
<dbReference type="OrthoDB" id="6612291at2759"/>
<feature type="transmembrane region" description="Helical" evidence="9">
    <location>
        <begin position="448"/>
        <end position="466"/>
    </location>
</feature>
<dbReference type="PANTHER" id="PTHR48022">
    <property type="entry name" value="PLASTIDIC GLUCOSE TRANSPORTER 4"/>
    <property type="match status" value="1"/>
</dbReference>
<dbReference type="PRINTS" id="PR00171">
    <property type="entry name" value="SUGRTRNSPORT"/>
</dbReference>
<protein>
    <submittedName>
        <fullName evidence="11">General substrate transporter</fullName>
    </submittedName>
</protein>
<sequence>MLGNFIIDRPQTREAGAVWFPVILGVFVAFGGVLYGYDTGIISGILAMRYWRDLFSTGHRNPNDGELDVTSSQSSLIVSILSVGTFFGALLAAPLADRLGRRLSLCIGNVIFVAGVTVQTASTTIPTFTAGRCLAGFGVGVISAIIPLYQSETAPKRLRGTIVGTYQLSITIGLLLAAIVNNATKGRNDSGSYRIPVAIQFLWSIILFTGTIFLPETPRYLVKRGKLDKAMASLSRLRRLPAEHPALEVELREIRENHEYEMSLCSASWAACYRGDNLKRLLISCTLQALQQLTGVNFVFYYGTAFFRNSGVENPFIISMITSCINTISTLPGLWAVEKLGRRQLLLIGAAGMGLCQLVVAIVGTVDPSSSGQKVLVAFVCVFIFFFASTWGIGAWVVTSELFSLKVRAKCLAQSVATNWLFNWALGYATPYLVDSGPGNAGLGAKVFFIWGGSCCVGFAFTYFFIYETKGLGLEEVDELFLKVKNARESTTFVPTSTLASLQDSQSKVDKWVHPDATETLDDKTSVHRHVEMLS</sequence>
<dbReference type="Gene3D" id="1.20.1250.20">
    <property type="entry name" value="MFS general substrate transporter like domains"/>
    <property type="match status" value="1"/>
</dbReference>
<evidence type="ECO:0000256" key="4">
    <source>
        <dbReference type="ARBA" id="ARBA00022692"/>
    </source>
</evidence>
<comment type="similarity">
    <text evidence="2 8">Belongs to the major facilitator superfamily. Sugar transporter (TC 2.A.1.1) family.</text>
</comment>
<dbReference type="GO" id="GO:0010255">
    <property type="term" value="P:glucose mediated signaling pathway"/>
    <property type="evidence" value="ECO:0007669"/>
    <property type="project" value="UniProtKB-ARBA"/>
</dbReference>
<keyword evidence="7" id="KW-0325">Glycoprotein</keyword>
<evidence type="ECO:0000256" key="6">
    <source>
        <dbReference type="ARBA" id="ARBA00023136"/>
    </source>
</evidence>
<evidence type="ECO:0000256" key="3">
    <source>
        <dbReference type="ARBA" id="ARBA00022448"/>
    </source>
</evidence>
<feature type="transmembrane region" description="Helical" evidence="9">
    <location>
        <begin position="281"/>
        <end position="304"/>
    </location>
</feature>
<dbReference type="PROSITE" id="PS50850">
    <property type="entry name" value="MFS"/>
    <property type="match status" value="1"/>
</dbReference>
<dbReference type="AlphaFoldDB" id="A0A9P9EBW0"/>
<evidence type="ECO:0000256" key="2">
    <source>
        <dbReference type="ARBA" id="ARBA00010992"/>
    </source>
</evidence>
<evidence type="ECO:0000256" key="1">
    <source>
        <dbReference type="ARBA" id="ARBA00004141"/>
    </source>
</evidence>
<feature type="transmembrane region" description="Helical" evidence="9">
    <location>
        <begin position="128"/>
        <end position="149"/>
    </location>
</feature>
<dbReference type="PANTHER" id="PTHR48022:SF17">
    <property type="entry name" value="HEXOSE TRANSPORTER"/>
    <property type="match status" value="1"/>
</dbReference>
<dbReference type="GO" id="GO:0005886">
    <property type="term" value="C:plasma membrane"/>
    <property type="evidence" value="ECO:0007669"/>
    <property type="project" value="UniProtKB-ARBA"/>
</dbReference>
<dbReference type="NCBIfam" id="TIGR00879">
    <property type="entry name" value="SP"/>
    <property type="match status" value="1"/>
</dbReference>
<gene>
    <name evidence="11" type="ORF">EDB81DRAFT_657564</name>
</gene>
<evidence type="ECO:0000313" key="11">
    <source>
        <dbReference type="EMBL" id="KAH7134292.1"/>
    </source>
</evidence>
<dbReference type="Proteomes" id="UP000738349">
    <property type="component" value="Unassembled WGS sequence"/>
</dbReference>
<dbReference type="PROSITE" id="PS00216">
    <property type="entry name" value="SUGAR_TRANSPORT_1"/>
    <property type="match status" value="2"/>
</dbReference>
<dbReference type="Pfam" id="PF00083">
    <property type="entry name" value="Sugar_tr"/>
    <property type="match status" value="1"/>
</dbReference>
<feature type="transmembrane region" description="Helical" evidence="9">
    <location>
        <begin position="16"/>
        <end position="37"/>
    </location>
</feature>
<organism evidence="11 12">
    <name type="scientific">Dactylonectria macrodidyma</name>
    <dbReference type="NCBI Taxonomy" id="307937"/>
    <lineage>
        <taxon>Eukaryota</taxon>
        <taxon>Fungi</taxon>
        <taxon>Dikarya</taxon>
        <taxon>Ascomycota</taxon>
        <taxon>Pezizomycotina</taxon>
        <taxon>Sordariomycetes</taxon>
        <taxon>Hypocreomycetidae</taxon>
        <taxon>Hypocreales</taxon>
        <taxon>Nectriaceae</taxon>
        <taxon>Dactylonectria</taxon>
    </lineage>
</organism>
<proteinExistence type="inferred from homology"/>
<reference evidence="11" key="1">
    <citation type="journal article" date="2021" name="Nat. Commun.">
        <title>Genetic determinants of endophytism in the Arabidopsis root mycobiome.</title>
        <authorList>
            <person name="Mesny F."/>
            <person name="Miyauchi S."/>
            <person name="Thiergart T."/>
            <person name="Pickel B."/>
            <person name="Atanasova L."/>
            <person name="Karlsson M."/>
            <person name="Huettel B."/>
            <person name="Barry K.W."/>
            <person name="Haridas S."/>
            <person name="Chen C."/>
            <person name="Bauer D."/>
            <person name="Andreopoulos W."/>
            <person name="Pangilinan J."/>
            <person name="LaButti K."/>
            <person name="Riley R."/>
            <person name="Lipzen A."/>
            <person name="Clum A."/>
            <person name="Drula E."/>
            <person name="Henrissat B."/>
            <person name="Kohler A."/>
            <person name="Grigoriev I.V."/>
            <person name="Martin F.M."/>
            <person name="Hacquard S."/>
        </authorList>
    </citation>
    <scope>NUCLEOTIDE SEQUENCE</scope>
    <source>
        <strain evidence="11">MPI-CAGE-AT-0147</strain>
    </source>
</reference>
<dbReference type="EMBL" id="JAGMUV010000014">
    <property type="protein sequence ID" value="KAH7134292.1"/>
    <property type="molecule type" value="Genomic_DNA"/>
</dbReference>
<keyword evidence="6 9" id="KW-0472">Membrane</keyword>
<dbReference type="InterPro" id="IPR005828">
    <property type="entry name" value="MFS_sugar_transport-like"/>
</dbReference>
<keyword evidence="12" id="KW-1185">Reference proteome</keyword>
<accession>A0A9P9EBW0</accession>
<feature type="transmembrane region" description="Helical" evidence="9">
    <location>
        <begin position="193"/>
        <end position="214"/>
    </location>
</feature>
<feature type="transmembrane region" description="Helical" evidence="9">
    <location>
        <begin position="316"/>
        <end position="337"/>
    </location>
</feature>
<comment type="subcellular location">
    <subcellularLocation>
        <location evidence="1">Membrane</location>
        <topology evidence="1">Multi-pass membrane protein</topology>
    </subcellularLocation>
</comment>
<keyword evidence="4 9" id="KW-0812">Transmembrane</keyword>
<dbReference type="FunFam" id="1.20.1250.20:FF:000115">
    <property type="entry name" value="High-affinity glucose transporter"/>
    <property type="match status" value="1"/>
</dbReference>
<dbReference type="InterPro" id="IPR020846">
    <property type="entry name" value="MFS_dom"/>
</dbReference>
<evidence type="ECO:0000313" key="12">
    <source>
        <dbReference type="Proteomes" id="UP000738349"/>
    </source>
</evidence>
<evidence type="ECO:0000256" key="9">
    <source>
        <dbReference type="SAM" id="Phobius"/>
    </source>
</evidence>
<feature type="transmembrane region" description="Helical" evidence="9">
    <location>
        <begin position="344"/>
        <end position="363"/>
    </location>
</feature>
<keyword evidence="3 8" id="KW-0813">Transport</keyword>
<evidence type="ECO:0000259" key="10">
    <source>
        <dbReference type="PROSITE" id="PS50850"/>
    </source>
</evidence>
<feature type="transmembrane region" description="Helical" evidence="9">
    <location>
        <begin position="411"/>
        <end position="428"/>
    </location>
</feature>
<feature type="transmembrane region" description="Helical" evidence="9">
    <location>
        <begin position="161"/>
        <end position="181"/>
    </location>
</feature>
<feature type="domain" description="Major facilitator superfamily (MFS) profile" evidence="10">
    <location>
        <begin position="24"/>
        <end position="470"/>
    </location>
</feature>
<comment type="caution">
    <text evidence="11">The sequence shown here is derived from an EMBL/GenBank/DDBJ whole genome shotgun (WGS) entry which is preliminary data.</text>
</comment>
<dbReference type="PROSITE" id="PS00217">
    <property type="entry name" value="SUGAR_TRANSPORT_2"/>
    <property type="match status" value="1"/>
</dbReference>
<dbReference type="GO" id="GO:0005351">
    <property type="term" value="F:carbohydrate:proton symporter activity"/>
    <property type="evidence" value="ECO:0007669"/>
    <property type="project" value="TreeGrafter"/>
</dbReference>